<dbReference type="SUPFAM" id="SSF48403">
    <property type="entry name" value="Ankyrin repeat"/>
    <property type="match status" value="2"/>
</dbReference>
<dbReference type="AlphaFoldDB" id="A0A9W8RTW4"/>
<dbReference type="Pfam" id="PF12796">
    <property type="entry name" value="Ank_2"/>
    <property type="match status" value="1"/>
</dbReference>
<reference evidence="5" key="1">
    <citation type="submission" date="2022-09" db="EMBL/GenBank/DDBJ databases">
        <title>Fusarium specimens isolated from Avocado Roots.</title>
        <authorList>
            <person name="Stajich J."/>
            <person name="Roper C."/>
            <person name="Heimlech-Rivalta G."/>
        </authorList>
    </citation>
    <scope>NUCLEOTIDE SEQUENCE</scope>
    <source>
        <strain evidence="5">CF00136</strain>
    </source>
</reference>
<keyword evidence="1" id="KW-0677">Repeat</keyword>
<gene>
    <name evidence="5" type="ORF">NW762_010002</name>
</gene>
<dbReference type="EMBL" id="JAOQAZ010000022">
    <property type="protein sequence ID" value="KAJ4254405.1"/>
    <property type="molecule type" value="Genomic_DNA"/>
</dbReference>
<feature type="repeat" description="ANK" evidence="3">
    <location>
        <begin position="102"/>
        <end position="134"/>
    </location>
</feature>
<dbReference type="Gene3D" id="1.25.40.20">
    <property type="entry name" value="Ankyrin repeat-containing domain"/>
    <property type="match status" value="3"/>
</dbReference>
<dbReference type="InterPro" id="IPR036770">
    <property type="entry name" value="Ankyrin_rpt-contain_sf"/>
</dbReference>
<dbReference type="SMART" id="SM00248">
    <property type="entry name" value="ANK"/>
    <property type="match status" value="6"/>
</dbReference>
<dbReference type="PROSITE" id="PS50181">
    <property type="entry name" value="FBOX"/>
    <property type="match status" value="1"/>
</dbReference>
<name>A0A9W8RTW4_9HYPO</name>
<dbReference type="InterPro" id="IPR002110">
    <property type="entry name" value="Ankyrin_rpt"/>
</dbReference>
<protein>
    <recommendedName>
        <fullName evidence="4">F-box domain-containing protein</fullName>
    </recommendedName>
</protein>
<evidence type="ECO:0000313" key="5">
    <source>
        <dbReference type="EMBL" id="KAJ4254405.1"/>
    </source>
</evidence>
<dbReference type="OrthoDB" id="10261951at2759"/>
<dbReference type="InterPro" id="IPR050745">
    <property type="entry name" value="Multifunctional_regulatory"/>
</dbReference>
<comment type="caution">
    <text evidence="5">The sequence shown here is derived from an EMBL/GenBank/DDBJ whole genome shotgun (WGS) entry which is preliminary data.</text>
</comment>
<feature type="repeat" description="ANK" evidence="3">
    <location>
        <begin position="213"/>
        <end position="249"/>
    </location>
</feature>
<feature type="domain" description="F-box" evidence="4">
    <location>
        <begin position="1"/>
        <end position="51"/>
    </location>
</feature>
<evidence type="ECO:0000259" key="4">
    <source>
        <dbReference type="PROSITE" id="PS50181"/>
    </source>
</evidence>
<sequence>MSLGALPQELIAEIGTFCNSQQLASLALVNHCFYNIFNPLLYRHNALYDEPSQSCMLWAAKSGSLETLELALAAGAEISHIGANTDGSVWRMTSHDPGSWHAYAAPLHHAVVQQHEDIVKYLLENGAHLDVPSEKLCDCPRPDLYRGRDLVWYPLHYAICHSNEAILSLLLKHGAFFSGKGFPGIGCAMKTSLSAVEAILQNDTVYPHYRRSTGTTALHFVVLCDDHDLGVQIVHKLVDHGVPLDAQSNGKTAVNTLVGELLFKPAIALLERGADASVDPGRGLGIIDRVFHEHYQWEIEQVQVERQAEANEIKQVRRRLLKLVIERGADVNRLLGQGNPPLSRPLFWALIVSRDVECVRMLLDAGARIEDAFVDTESRSEALLRGFFNVETGYLCYGSMGAPDGIATSFFKKYEECVKLLLEKGARIDAPKHERSALYETCEHLASPKGGWELEFLVEHATDRNVSAEYVEAFMKSWTAHQRVYALLKQLHEKLVKENDGGPTGTTE</sequence>
<evidence type="ECO:0000256" key="1">
    <source>
        <dbReference type="ARBA" id="ARBA00022737"/>
    </source>
</evidence>
<keyword evidence="6" id="KW-1185">Reference proteome</keyword>
<evidence type="ECO:0000256" key="3">
    <source>
        <dbReference type="PROSITE-ProRule" id="PRU00023"/>
    </source>
</evidence>
<dbReference type="PROSITE" id="PS50297">
    <property type="entry name" value="ANK_REP_REGION"/>
    <property type="match status" value="1"/>
</dbReference>
<dbReference type="InterPro" id="IPR001810">
    <property type="entry name" value="F-box_dom"/>
</dbReference>
<dbReference type="PROSITE" id="PS50088">
    <property type="entry name" value="ANK_REPEAT"/>
    <property type="match status" value="2"/>
</dbReference>
<accession>A0A9W8RTW4</accession>
<dbReference type="PANTHER" id="PTHR24189:SF50">
    <property type="entry name" value="ANKYRIN REPEAT AND SOCS BOX PROTEIN 2"/>
    <property type="match status" value="1"/>
</dbReference>
<organism evidence="5 6">
    <name type="scientific">Fusarium torreyae</name>
    <dbReference type="NCBI Taxonomy" id="1237075"/>
    <lineage>
        <taxon>Eukaryota</taxon>
        <taxon>Fungi</taxon>
        <taxon>Dikarya</taxon>
        <taxon>Ascomycota</taxon>
        <taxon>Pezizomycotina</taxon>
        <taxon>Sordariomycetes</taxon>
        <taxon>Hypocreomycetidae</taxon>
        <taxon>Hypocreales</taxon>
        <taxon>Nectriaceae</taxon>
        <taxon>Fusarium</taxon>
    </lineage>
</organism>
<evidence type="ECO:0000256" key="2">
    <source>
        <dbReference type="ARBA" id="ARBA00023043"/>
    </source>
</evidence>
<dbReference type="Proteomes" id="UP001152049">
    <property type="component" value="Unassembled WGS sequence"/>
</dbReference>
<keyword evidence="2 3" id="KW-0040">ANK repeat</keyword>
<proteinExistence type="predicted"/>
<evidence type="ECO:0000313" key="6">
    <source>
        <dbReference type="Proteomes" id="UP001152049"/>
    </source>
</evidence>
<dbReference type="PANTHER" id="PTHR24189">
    <property type="entry name" value="MYOTROPHIN"/>
    <property type="match status" value="1"/>
</dbReference>